<dbReference type="GO" id="GO:0003824">
    <property type="term" value="F:catalytic activity"/>
    <property type="evidence" value="ECO:0007669"/>
    <property type="project" value="UniProtKB-KW"/>
</dbReference>
<feature type="domain" description="Reverse transcriptase/retrotransposon-derived protein RNase H-like" evidence="2">
    <location>
        <begin position="119"/>
        <end position="188"/>
    </location>
</feature>
<dbReference type="EMBL" id="SSTE01005050">
    <property type="protein sequence ID" value="KAA0061303.1"/>
    <property type="molecule type" value="Genomic_DNA"/>
</dbReference>
<evidence type="ECO:0000313" key="3">
    <source>
        <dbReference type="EMBL" id="KAA0061303.1"/>
    </source>
</evidence>
<reference evidence="5 6" key="1">
    <citation type="submission" date="2019-08" db="EMBL/GenBank/DDBJ databases">
        <title>Draft genome sequences of two oriental melons (Cucumis melo L. var makuwa).</title>
        <authorList>
            <person name="Kwon S.-Y."/>
        </authorList>
    </citation>
    <scope>NUCLEOTIDE SEQUENCE [LARGE SCALE GENOMIC DNA]</scope>
    <source>
        <strain evidence="6">cv. Chang Bougi</strain>
        <strain evidence="5">cv. SW 3</strain>
        <tissue evidence="3">Leaf</tissue>
    </source>
</reference>
<evidence type="ECO:0000313" key="5">
    <source>
        <dbReference type="Proteomes" id="UP000321393"/>
    </source>
</evidence>
<dbReference type="STRING" id="1194695.A0A5A7UZB6"/>
<comment type="caution">
    <text evidence="3">The sequence shown here is derived from an EMBL/GenBank/DDBJ whole genome shotgun (WGS) entry which is preliminary data.</text>
</comment>
<protein>
    <submittedName>
        <fullName evidence="3">Transposon Tf2-1 polyprotein isoform X1</fullName>
    </submittedName>
</protein>
<dbReference type="AlphaFoldDB" id="A0A5A7UZB6"/>
<dbReference type="PANTHER" id="PTHR37984:SF5">
    <property type="entry name" value="PROTEIN NYNRIN-LIKE"/>
    <property type="match status" value="1"/>
</dbReference>
<evidence type="ECO:0000313" key="6">
    <source>
        <dbReference type="Proteomes" id="UP000321947"/>
    </source>
</evidence>
<evidence type="ECO:0000313" key="4">
    <source>
        <dbReference type="EMBL" id="TYK09882.1"/>
    </source>
</evidence>
<evidence type="ECO:0000256" key="1">
    <source>
        <dbReference type="ARBA" id="ARBA00023268"/>
    </source>
</evidence>
<dbReference type="Proteomes" id="UP000321947">
    <property type="component" value="Unassembled WGS sequence"/>
</dbReference>
<sequence length="322" mass="37173">MWTDFDQGYLTEFRSSEAIMPHTETQEEAPEIEEAVKTVLSKYQDAFDRPEELPLKRMIEHHIHLKAETDPVNVRPYRYGFQQKDEMKKLVNEMLSSGGVEVDPEKIRAIKQWLVPTNNTMMTLSLLALPDFSIPFEVETDPSGYGIGAVLMQNKRPIAFYSHTLAMRDRAKPVYERELMASSTTMETLSFRIIQPQYQKWIAKLLGYSFEVVYKPGLENKAVNALSRMQPIVHLYNLTAPTLTDLKAIKEKVDNNERLKEIIRKLQSGEEVKNYSMQHGILRYKGRVVIAKESLIPTIMHMYHDSVFGGHSGFLKTNKRMT</sequence>
<dbReference type="PANTHER" id="PTHR37984">
    <property type="entry name" value="PROTEIN CBG26694"/>
    <property type="match status" value="1"/>
</dbReference>
<dbReference type="InterPro" id="IPR050951">
    <property type="entry name" value="Retrovirus_Pol_polyprotein"/>
</dbReference>
<evidence type="ECO:0000259" key="2">
    <source>
        <dbReference type="Pfam" id="PF17919"/>
    </source>
</evidence>
<dbReference type="EMBL" id="SSTD01011273">
    <property type="protein sequence ID" value="TYK09882.1"/>
    <property type="molecule type" value="Genomic_DNA"/>
</dbReference>
<dbReference type="Proteomes" id="UP000321393">
    <property type="component" value="Unassembled WGS sequence"/>
</dbReference>
<dbReference type="Gene3D" id="3.10.10.10">
    <property type="entry name" value="HIV Type 1 Reverse Transcriptase, subunit A, domain 1"/>
    <property type="match status" value="1"/>
</dbReference>
<dbReference type="SUPFAM" id="SSF56672">
    <property type="entry name" value="DNA/RNA polymerases"/>
    <property type="match status" value="2"/>
</dbReference>
<organism evidence="3 5">
    <name type="scientific">Cucumis melo var. makuwa</name>
    <name type="common">Oriental melon</name>
    <dbReference type="NCBI Taxonomy" id="1194695"/>
    <lineage>
        <taxon>Eukaryota</taxon>
        <taxon>Viridiplantae</taxon>
        <taxon>Streptophyta</taxon>
        <taxon>Embryophyta</taxon>
        <taxon>Tracheophyta</taxon>
        <taxon>Spermatophyta</taxon>
        <taxon>Magnoliopsida</taxon>
        <taxon>eudicotyledons</taxon>
        <taxon>Gunneridae</taxon>
        <taxon>Pentapetalae</taxon>
        <taxon>rosids</taxon>
        <taxon>fabids</taxon>
        <taxon>Cucurbitales</taxon>
        <taxon>Cucurbitaceae</taxon>
        <taxon>Benincaseae</taxon>
        <taxon>Cucumis</taxon>
    </lineage>
</organism>
<dbReference type="InterPro" id="IPR041577">
    <property type="entry name" value="RT_RNaseH_2"/>
</dbReference>
<dbReference type="OrthoDB" id="1749156at2759"/>
<dbReference type="Pfam" id="PF17919">
    <property type="entry name" value="RT_RNaseH_2"/>
    <property type="match status" value="1"/>
</dbReference>
<accession>A0A5A7UZB6</accession>
<dbReference type="InterPro" id="IPR043502">
    <property type="entry name" value="DNA/RNA_pol_sf"/>
</dbReference>
<name>A0A5A7UZB6_CUCMM</name>
<gene>
    <name evidence="4" type="ORF">E5676_scaffold39G00540</name>
    <name evidence="3" type="ORF">E6C27_scaffold455G001490</name>
</gene>
<keyword evidence="1" id="KW-0511">Multifunctional enzyme</keyword>
<proteinExistence type="predicted"/>